<dbReference type="RefSeq" id="WP_288185066.1">
    <property type="nucleotide sequence ID" value="NZ_LT608335.1"/>
</dbReference>
<gene>
    <name evidence="2" type="ORF">KL86SPO_50156</name>
</gene>
<dbReference type="GO" id="GO:0003677">
    <property type="term" value="F:DNA binding"/>
    <property type="evidence" value="ECO:0007669"/>
    <property type="project" value="InterPro"/>
</dbReference>
<evidence type="ECO:0000313" key="2">
    <source>
        <dbReference type="EMBL" id="SCM82385.1"/>
    </source>
</evidence>
<dbReference type="EMBL" id="FMJE01000005">
    <property type="protein sequence ID" value="SCM82385.1"/>
    <property type="molecule type" value="Genomic_DNA"/>
</dbReference>
<dbReference type="Pfam" id="PF03837">
    <property type="entry name" value="RecT"/>
    <property type="match status" value="1"/>
</dbReference>
<dbReference type="InterPro" id="IPR018330">
    <property type="entry name" value="RecT_fam"/>
</dbReference>
<sequence length="310" mass="34554">MAMPERQLSEVRGQVAAAPGLTPAQVELVKKTVAKGATDDELQMFLHLANKYNLDPFAKEIWFIKRVKKVQGKDGKWDYPRLANGDVDYSEADAPVIMTSRDGYLKIAQNSPEYEGLIGFPVREGDTFDIDAEKYTVTHKFGTKRGKIIGAWAKCDRAGFKPQIAFVDFEEYNDDKSTTWKKYPSAMIQKVAETFVLKRQFSVSGLVSQEEMNSAYSVENTAAIEHQEVPKLQELPQQVGDYVVSIKGKQTKLSEMTKDQLQWLADNAQHETTKAMAAAYLDEMAYNEPKTPAPAQPAAAVAEPDGGDLF</sequence>
<evidence type="ECO:0000256" key="1">
    <source>
        <dbReference type="SAM" id="MobiDB-lite"/>
    </source>
</evidence>
<dbReference type="AlphaFoldDB" id="A0A212LXU2"/>
<organism evidence="2">
    <name type="scientific">uncultured Sporomusa sp</name>
    <dbReference type="NCBI Taxonomy" id="307249"/>
    <lineage>
        <taxon>Bacteria</taxon>
        <taxon>Bacillati</taxon>
        <taxon>Bacillota</taxon>
        <taxon>Negativicutes</taxon>
        <taxon>Selenomonadales</taxon>
        <taxon>Sporomusaceae</taxon>
        <taxon>Sporomusa</taxon>
        <taxon>environmental samples</taxon>
    </lineage>
</organism>
<proteinExistence type="predicted"/>
<protein>
    <submittedName>
        <fullName evidence="2">Recombinational DNA repair protein RecT</fullName>
    </submittedName>
</protein>
<feature type="region of interest" description="Disordered" evidence="1">
    <location>
        <begin position="288"/>
        <end position="310"/>
    </location>
</feature>
<accession>A0A212LXU2</accession>
<reference evidence="2" key="1">
    <citation type="submission" date="2016-08" db="EMBL/GenBank/DDBJ databases">
        <authorList>
            <person name="Seilhamer J.J."/>
        </authorList>
    </citation>
    <scope>NUCLEOTIDE SEQUENCE</scope>
    <source>
        <strain evidence="2">86</strain>
    </source>
</reference>
<dbReference type="GO" id="GO:0006259">
    <property type="term" value="P:DNA metabolic process"/>
    <property type="evidence" value="ECO:0007669"/>
    <property type="project" value="InterPro"/>
</dbReference>
<name>A0A212LXU2_9FIRM</name>